<evidence type="ECO:0000313" key="4">
    <source>
        <dbReference type="EMBL" id="KIM74568.1"/>
    </source>
</evidence>
<dbReference type="EMBL" id="KN833059">
    <property type="protein sequence ID" value="KIM74568.1"/>
    <property type="molecule type" value="Genomic_DNA"/>
</dbReference>
<feature type="region of interest" description="Disordered" evidence="1">
    <location>
        <begin position="403"/>
        <end position="433"/>
    </location>
</feature>
<dbReference type="InParanoid" id="A0A0C3AKX1"/>
<keyword evidence="5" id="KW-1185">Reference proteome</keyword>
<dbReference type="HOGENOM" id="CLU_033085_0_0_1"/>
<dbReference type="AlphaFoldDB" id="A0A0C3AKX1"/>
<evidence type="ECO:0000256" key="1">
    <source>
        <dbReference type="SAM" id="MobiDB-lite"/>
    </source>
</evidence>
<feature type="compositionally biased region" description="Low complexity" evidence="1">
    <location>
        <begin position="222"/>
        <end position="244"/>
    </location>
</feature>
<keyword evidence="2" id="KW-0472">Membrane</keyword>
<name>A0A0C3AKX1_PILCF</name>
<evidence type="ECO:0000256" key="3">
    <source>
        <dbReference type="SAM" id="SignalP"/>
    </source>
</evidence>
<dbReference type="OrthoDB" id="3267813at2759"/>
<dbReference type="Proteomes" id="UP000054166">
    <property type="component" value="Unassembled WGS sequence"/>
</dbReference>
<feature type="chain" id="PRO_5002172327" description="Mid2 domain-containing protein" evidence="3">
    <location>
        <begin position="21"/>
        <end position="465"/>
    </location>
</feature>
<evidence type="ECO:0008006" key="6">
    <source>
        <dbReference type="Google" id="ProtNLM"/>
    </source>
</evidence>
<keyword evidence="3" id="KW-0732">Signal</keyword>
<feature type="region of interest" description="Disordered" evidence="1">
    <location>
        <begin position="351"/>
        <end position="386"/>
    </location>
</feature>
<feature type="transmembrane region" description="Helical" evidence="2">
    <location>
        <begin position="283"/>
        <end position="307"/>
    </location>
</feature>
<keyword evidence="2" id="KW-0812">Transmembrane</keyword>
<evidence type="ECO:0000256" key="2">
    <source>
        <dbReference type="SAM" id="Phobius"/>
    </source>
</evidence>
<organism evidence="4 5">
    <name type="scientific">Piloderma croceum (strain F 1598)</name>
    <dbReference type="NCBI Taxonomy" id="765440"/>
    <lineage>
        <taxon>Eukaryota</taxon>
        <taxon>Fungi</taxon>
        <taxon>Dikarya</taxon>
        <taxon>Basidiomycota</taxon>
        <taxon>Agaricomycotina</taxon>
        <taxon>Agaricomycetes</taxon>
        <taxon>Agaricomycetidae</taxon>
        <taxon>Atheliales</taxon>
        <taxon>Atheliaceae</taxon>
        <taxon>Piloderma</taxon>
    </lineage>
</organism>
<feature type="signal peptide" evidence="3">
    <location>
        <begin position="1"/>
        <end position="20"/>
    </location>
</feature>
<feature type="compositionally biased region" description="Low complexity" evidence="1">
    <location>
        <begin position="418"/>
        <end position="432"/>
    </location>
</feature>
<feature type="compositionally biased region" description="Low complexity" evidence="1">
    <location>
        <begin position="257"/>
        <end position="274"/>
    </location>
</feature>
<feature type="region of interest" description="Disordered" evidence="1">
    <location>
        <begin position="221"/>
        <end position="277"/>
    </location>
</feature>
<reference evidence="4 5" key="1">
    <citation type="submission" date="2014-04" db="EMBL/GenBank/DDBJ databases">
        <authorList>
            <consortium name="DOE Joint Genome Institute"/>
            <person name="Kuo A."/>
            <person name="Tarkka M."/>
            <person name="Buscot F."/>
            <person name="Kohler A."/>
            <person name="Nagy L.G."/>
            <person name="Floudas D."/>
            <person name="Copeland A."/>
            <person name="Barry K.W."/>
            <person name="Cichocki N."/>
            <person name="Veneault-Fourrey C."/>
            <person name="LaButti K."/>
            <person name="Lindquist E.A."/>
            <person name="Lipzen A."/>
            <person name="Lundell T."/>
            <person name="Morin E."/>
            <person name="Murat C."/>
            <person name="Sun H."/>
            <person name="Tunlid A."/>
            <person name="Henrissat B."/>
            <person name="Grigoriev I.V."/>
            <person name="Hibbett D.S."/>
            <person name="Martin F."/>
            <person name="Nordberg H.P."/>
            <person name="Cantor M.N."/>
            <person name="Hua S.X."/>
        </authorList>
    </citation>
    <scope>NUCLEOTIDE SEQUENCE [LARGE SCALE GENOMIC DNA]</scope>
    <source>
        <strain evidence="4 5">F 1598</strain>
    </source>
</reference>
<accession>A0A0C3AKX1</accession>
<reference evidence="5" key="2">
    <citation type="submission" date="2015-01" db="EMBL/GenBank/DDBJ databases">
        <title>Evolutionary Origins and Diversification of the Mycorrhizal Mutualists.</title>
        <authorList>
            <consortium name="DOE Joint Genome Institute"/>
            <consortium name="Mycorrhizal Genomics Consortium"/>
            <person name="Kohler A."/>
            <person name="Kuo A."/>
            <person name="Nagy L.G."/>
            <person name="Floudas D."/>
            <person name="Copeland A."/>
            <person name="Barry K.W."/>
            <person name="Cichocki N."/>
            <person name="Veneault-Fourrey C."/>
            <person name="LaButti K."/>
            <person name="Lindquist E.A."/>
            <person name="Lipzen A."/>
            <person name="Lundell T."/>
            <person name="Morin E."/>
            <person name="Murat C."/>
            <person name="Riley R."/>
            <person name="Ohm R."/>
            <person name="Sun H."/>
            <person name="Tunlid A."/>
            <person name="Henrissat B."/>
            <person name="Grigoriev I.V."/>
            <person name="Hibbett D.S."/>
            <person name="Martin F."/>
        </authorList>
    </citation>
    <scope>NUCLEOTIDE SEQUENCE [LARGE SCALE GENOMIC DNA]</scope>
    <source>
        <strain evidence="5">F 1598</strain>
    </source>
</reference>
<sequence>MLATHVLALSLALHLRTSSGFSFTIDNTPQQCSNLNISVIGSGQPPYSAVIVPYGSTPLANNIEVREVLDVAFIGASTSTSFQLNYPENSQFVVVVSDSTGFGTGGASVAVQVQTSSDSSCYNNAKSSSPPFTFSITPVDNQLTQCTSTRIDLYGTTQGSVQFYGVIPGGQCFPINEENIGTGSDAGFDFTVPVRAGVTVLLIGGDSRGIGSGGSEQIVVEQSGSQSCLDSSSPSSTPGSPAGQIVYPTSSSGGGSAVNNNGGNGSSTNGTSSKSNKDVDKDAIIGGAAGGGLIIIAINVLVCLYFIRRRRRTRYDNPVDRQSNAELLSPGLNQISPFYEPEAFRAPDTATVSSYGRQSYDPRQSTEASTTPSISRTGLNVTPSHGMQSYNSNKSMQTDMTTFLQHSGTPEPGGLGRGSTSSGSSPTPNSSLVPGHLYPINEKSAIPETTILPPAYSNIGNTLPW</sequence>
<gene>
    <name evidence="4" type="ORF">PILCRDRAFT_14335</name>
</gene>
<keyword evidence="2" id="KW-1133">Transmembrane helix</keyword>
<proteinExistence type="predicted"/>
<protein>
    <recommendedName>
        <fullName evidence="6">Mid2 domain-containing protein</fullName>
    </recommendedName>
</protein>
<evidence type="ECO:0000313" key="5">
    <source>
        <dbReference type="Proteomes" id="UP000054166"/>
    </source>
</evidence>